<evidence type="ECO:0000259" key="2">
    <source>
        <dbReference type="PROSITE" id="PS51746"/>
    </source>
</evidence>
<dbReference type="SUPFAM" id="SSF81606">
    <property type="entry name" value="PP2C-like"/>
    <property type="match status" value="1"/>
</dbReference>
<evidence type="ECO:0000313" key="4">
    <source>
        <dbReference type="Proteomes" id="UP001054902"/>
    </source>
</evidence>
<comment type="caution">
    <text evidence="3">The sequence shown here is derived from an EMBL/GenBank/DDBJ whole genome shotgun (WGS) entry which is preliminary data.</text>
</comment>
<dbReference type="InterPro" id="IPR036457">
    <property type="entry name" value="PPM-type-like_dom_sf"/>
</dbReference>
<dbReference type="PROSITE" id="PS51746">
    <property type="entry name" value="PPM_2"/>
    <property type="match status" value="1"/>
</dbReference>
<sequence length="358" mass="39717">MQIFPAIFRITTLFLLLQKNDFVSSFAPHSSNRQSNINISTTDNRLAKVNDFHAEITNIRSASATHVGVDPDSAGKVNQDASFYFELDDGSNNPRYLCGAVLDGHGKKGHVLNEFLQWKLPSLLKSNLISETMDDDIENVLVRSFEDAHYEARMNETVPAARSGTTCACTVVDIKSGIIHAANVGDSRAIMVIETLDSLKKKVFALTTETTTKLDEERDRIENADGRIDGSGNVWYGPVGIAMTRALGDSVMMRAGVLATPVVTEFHLQKECAKFLEESANENFRIRIIIASDGIFDVMKNEEVNDFLGACIQRGCTLEEGCELLVEEARTRWQAGLSLEVRIDDATVVAFEFEYLHR</sequence>
<dbReference type="CDD" id="cd00143">
    <property type="entry name" value="PP2Cc"/>
    <property type="match status" value="1"/>
</dbReference>
<name>A0AAD3CZ50_9STRA</name>
<feature type="domain" description="PPM-type phosphatase" evidence="2">
    <location>
        <begin position="64"/>
        <end position="353"/>
    </location>
</feature>
<dbReference type="AlphaFoldDB" id="A0AAD3CZ50"/>
<dbReference type="Proteomes" id="UP001054902">
    <property type="component" value="Unassembled WGS sequence"/>
</dbReference>
<dbReference type="Pfam" id="PF00481">
    <property type="entry name" value="PP2C"/>
    <property type="match status" value="1"/>
</dbReference>
<dbReference type="InterPro" id="IPR015655">
    <property type="entry name" value="PP2C"/>
</dbReference>
<keyword evidence="1" id="KW-0732">Signal</keyword>
<protein>
    <recommendedName>
        <fullName evidence="2">PPM-type phosphatase domain-containing protein</fullName>
    </recommendedName>
</protein>
<dbReference type="GO" id="GO:0004722">
    <property type="term" value="F:protein serine/threonine phosphatase activity"/>
    <property type="evidence" value="ECO:0007669"/>
    <property type="project" value="InterPro"/>
</dbReference>
<proteinExistence type="predicted"/>
<keyword evidence="4" id="KW-1185">Reference proteome</keyword>
<evidence type="ECO:0000313" key="3">
    <source>
        <dbReference type="EMBL" id="GFH54667.1"/>
    </source>
</evidence>
<evidence type="ECO:0000256" key="1">
    <source>
        <dbReference type="SAM" id="SignalP"/>
    </source>
</evidence>
<accession>A0AAD3CZ50</accession>
<feature type="chain" id="PRO_5042288738" description="PPM-type phosphatase domain-containing protein" evidence="1">
    <location>
        <begin position="26"/>
        <end position="358"/>
    </location>
</feature>
<reference evidence="3 4" key="1">
    <citation type="journal article" date="2021" name="Sci. Rep.">
        <title>The genome of the diatom Chaetoceros tenuissimus carries an ancient integrated fragment of an extant virus.</title>
        <authorList>
            <person name="Hongo Y."/>
            <person name="Kimura K."/>
            <person name="Takaki Y."/>
            <person name="Yoshida Y."/>
            <person name="Baba S."/>
            <person name="Kobayashi G."/>
            <person name="Nagasaki K."/>
            <person name="Hano T."/>
            <person name="Tomaru Y."/>
        </authorList>
    </citation>
    <scope>NUCLEOTIDE SEQUENCE [LARGE SCALE GENOMIC DNA]</scope>
    <source>
        <strain evidence="3 4">NIES-3715</strain>
    </source>
</reference>
<dbReference type="SMART" id="SM00332">
    <property type="entry name" value="PP2Cc"/>
    <property type="match status" value="1"/>
</dbReference>
<dbReference type="EMBL" id="BLLK01000047">
    <property type="protein sequence ID" value="GFH54667.1"/>
    <property type="molecule type" value="Genomic_DNA"/>
</dbReference>
<dbReference type="PANTHER" id="PTHR47992">
    <property type="entry name" value="PROTEIN PHOSPHATASE"/>
    <property type="match status" value="1"/>
</dbReference>
<gene>
    <name evidence="3" type="ORF">CTEN210_11143</name>
</gene>
<organism evidence="3 4">
    <name type="scientific">Chaetoceros tenuissimus</name>
    <dbReference type="NCBI Taxonomy" id="426638"/>
    <lineage>
        <taxon>Eukaryota</taxon>
        <taxon>Sar</taxon>
        <taxon>Stramenopiles</taxon>
        <taxon>Ochrophyta</taxon>
        <taxon>Bacillariophyta</taxon>
        <taxon>Coscinodiscophyceae</taxon>
        <taxon>Chaetocerotophycidae</taxon>
        <taxon>Chaetocerotales</taxon>
        <taxon>Chaetocerotaceae</taxon>
        <taxon>Chaetoceros</taxon>
    </lineage>
</organism>
<feature type="signal peptide" evidence="1">
    <location>
        <begin position="1"/>
        <end position="25"/>
    </location>
</feature>
<dbReference type="InterPro" id="IPR001932">
    <property type="entry name" value="PPM-type_phosphatase-like_dom"/>
</dbReference>
<dbReference type="Gene3D" id="3.60.40.10">
    <property type="entry name" value="PPM-type phosphatase domain"/>
    <property type="match status" value="1"/>
</dbReference>